<protein>
    <submittedName>
        <fullName evidence="1">Uncharacterized protein</fullName>
    </submittedName>
</protein>
<dbReference type="Proteomes" id="UP000246464">
    <property type="component" value="Chromosome 6"/>
</dbReference>
<dbReference type="EMBL" id="CP026248">
    <property type="protein sequence ID" value="AWP02786.1"/>
    <property type="molecule type" value="Genomic_DNA"/>
</dbReference>
<organism evidence="1 2">
    <name type="scientific">Scophthalmus maximus</name>
    <name type="common">Turbot</name>
    <name type="synonym">Psetta maxima</name>
    <dbReference type="NCBI Taxonomy" id="52904"/>
    <lineage>
        <taxon>Eukaryota</taxon>
        <taxon>Metazoa</taxon>
        <taxon>Chordata</taxon>
        <taxon>Craniata</taxon>
        <taxon>Vertebrata</taxon>
        <taxon>Euteleostomi</taxon>
        <taxon>Actinopterygii</taxon>
        <taxon>Neopterygii</taxon>
        <taxon>Teleostei</taxon>
        <taxon>Neoteleostei</taxon>
        <taxon>Acanthomorphata</taxon>
        <taxon>Carangaria</taxon>
        <taxon>Pleuronectiformes</taxon>
        <taxon>Pleuronectoidei</taxon>
        <taxon>Scophthalmidae</taxon>
        <taxon>Scophthalmus</taxon>
    </lineage>
</organism>
<proteinExistence type="predicted"/>
<evidence type="ECO:0000313" key="1">
    <source>
        <dbReference type="EMBL" id="AWP02786.1"/>
    </source>
</evidence>
<gene>
    <name evidence="1" type="ORF">SMAX5B_002249</name>
</gene>
<reference evidence="1 2" key="1">
    <citation type="submission" date="2017-12" db="EMBL/GenBank/DDBJ databases">
        <title>Integrating genomic resources of turbot (Scophthalmus maximus) in depth evaluation of genetic and physical mapping variation across individuals.</title>
        <authorList>
            <person name="Martinez P."/>
        </authorList>
    </citation>
    <scope>NUCLEOTIDE SEQUENCE [LARGE SCALE GENOMIC DNA]</scope>
</reference>
<evidence type="ECO:0000313" key="2">
    <source>
        <dbReference type="Proteomes" id="UP000246464"/>
    </source>
</evidence>
<keyword evidence="2" id="KW-1185">Reference proteome</keyword>
<accession>A0A2U9BGB9</accession>
<sequence length="92" mass="9896">MMPSLEPPPHCSPGSTDIVLLPVPSSSSGLLGPVRKAFLHRAPQVPANRSLGRRRHVMVRSQCQAPTTAHFLEGKAQVNVNVHMCPVLIGLD</sequence>
<name>A0A2U9BGB9_SCOMX</name>
<dbReference type="AlphaFoldDB" id="A0A2U9BGB9"/>